<dbReference type="Gene3D" id="3.40.50.300">
    <property type="entry name" value="P-loop containing nucleotide triphosphate hydrolases"/>
    <property type="match status" value="1"/>
</dbReference>
<dbReference type="PANTHER" id="PTHR23389:SF3">
    <property type="entry name" value="CHROMOSOME TRANSMISSION FIDELITY PROTEIN 18 HOMOLOG"/>
    <property type="match status" value="1"/>
</dbReference>
<name>A7ANZ3_BABBO</name>
<dbReference type="Pfam" id="PF00004">
    <property type="entry name" value="AAA"/>
    <property type="match status" value="1"/>
</dbReference>
<reference evidence="3 4" key="1">
    <citation type="journal article" date="2007" name="PLoS Pathog.">
        <title>Genome sequence of Babesia bovis and comparative analysis of apicomplexan hemoprotozoa.</title>
        <authorList>
            <person name="Brayton K.A."/>
            <person name="Lau A.O.T."/>
            <person name="Herndon D.R."/>
            <person name="Hannick L."/>
            <person name="Kappmeyer L.S."/>
            <person name="Berens S.J."/>
            <person name="Bidwell S.L."/>
            <person name="Brown W.C."/>
            <person name="Crabtree J."/>
            <person name="Fadrosh D."/>
            <person name="Feldblum T."/>
            <person name="Forberger H.A."/>
            <person name="Haas B.J."/>
            <person name="Howell J.M."/>
            <person name="Khouri H."/>
            <person name="Koo H."/>
            <person name="Mann D.J."/>
            <person name="Norimine J."/>
            <person name="Paulsen I.T."/>
            <person name="Radune D."/>
            <person name="Ren Q."/>
            <person name="Smith R.K. Jr."/>
            <person name="Suarez C.E."/>
            <person name="White O."/>
            <person name="Wortman J.R."/>
            <person name="Knowles D.P. Jr."/>
            <person name="McElwain T.F."/>
            <person name="Nene V.M."/>
        </authorList>
    </citation>
    <scope>NUCLEOTIDE SEQUENCE [LARGE SCALE GENOMIC DNA]</scope>
    <source>
        <strain evidence="3">T2Bo</strain>
    </source>
</reference>
<feature type="compositionally biased region" description="Basic residues" evidence="1">
    <location>
        <begin position="155"/>
        <end position="172"/>
    </location>
</feature>
<evidence type="ECO:0000313" key="4">
    <source>
        <dbReference type="Proteomes" id="UP000002173"/>
    </source>
</evidence>
<dbReference type="Gene3D" id="1.10.8.60">
    <property type="match status" value="1"/>
</dbReference>
<evidence type="ECO:0000313" key="3">
    <source>
        <dbReference type="EMBL" id="EDO08277.1"/>
    </source>
</evidence>
<dbReference type="STRING" id="5865.A7ANZ3"/>
<dbReference type="CDD" id="cd00009">
    <property type="entry name" value="AAA"/>
    <property type="match status" value="1"/>
</dbReference>
<dbReference type="VEuPathDB" id="PiroplasmaDB:BBOV_III007160"/>
<protein>
    <recommendedName>
        <fullName evidence="2">AAA+ ATPase domain-containing protein</fullName>
    </recommendedName>
</protein>
<proteinExistence type="predicted"/>
<dbReference type="GO" id="GO:0003677">
    <property type="term" value="F:DNA binding"/>
    <property type="evidence" value="ECO:0007669"/>
    <property type="project" value="TreeGrafter"/>
</dbReference>
<organism evidence="3 4">
    <name type="scientific">Babesia bovis</name>
    <dbReference type="NCBI Taxonomy" id="5865"/>
    <lineage>
        <taxon>Eukaryota</taxon>
        <taxon>Sar</taxon>
        <taxon>Alveolata</taxon>
        <taxon>Apicomplexa</taxon>
        <taxon>Aconoidasida</taxon>
        <taxon>Piroplasmida</taxon>
        <taxon>Babesiidae</taxon>
        <taxon>Babesia</taxon>
    </lineage>
</organism>
<dbReference type="GO" id="GO:0005634">
    <property type="term" value="C:nucleus"/>
    <property type="evidence" value="ECO:0007669"/>
    <property type="project" value="TreeGrafter"/>
</dbReference>
<accession>A7ANZ3</accession>
<sequence>MDDFFNGDDYVDDLLDEVEKNQASTVQREIETALIELYPLDSHVSNGFSSLSLVELASNYTPGGPAAYNPLDTFYAKSGQNDERKLLKSAALLEKGEQFALRAVGYQVGHPPLYLRYYKKNENKDSASEQPGCLLSNTVDEMLNNMVERQEHAPARRSRSSMTLLRKRKRQTRDHNTDDSNESWLIKYQPRYFSDLLTDEAVNVEVLEWLRSWKCSKLYSGNKKSQSAYQQKDKESDEVDVPKILLLGGPAGVGKSTVVNVLARHCGFDVVEINASEDRSKEKVLPTIKGIVTANSISKNRPNLCLLEEVDGLHAAEGRVIGALKDLNQKNMIKRPIVCICNELYDKNLRELRQISKVIVVESCYTEALKHRLANIAELEGYQVDEQLLDDLIKLHHNDIRSCITALEFIIKNPHLADNLEIFAKDRSQDIITFLRDLFNQRSTPQAMRRIADAFAASVGSQTLSHLVLENVAKIGTRSMFNAVALYDIMAQGDALYHNWWMEAVLTFVKMMQLKSAFKFILPNTLHSHSYGQRLTKNMTVVKVIKRESISTYASEVSLSFVSIVRNLKELDLLWEAFAPQKATAITRLIKLSVLLKVYGISVLEHQGNLALDPPLLSLINNDKAIGNEALNILQHIQNVKSTNVANGKPKNLKSYLQEINQLGYAKFLSKYASDYDMNINANLKRICRKNGNLVAPITFEQLLLEEYQRFSQLLKDNCFNPDAKTYGMYKYFGERCNAVRYIINDI</sequence>
<feature type="domain" description="AAA+ ATPase" evidence="2">
    <location>
        <begin position="241"/>
        <end position="363"/>
    </location>
</feature>
<dbReference type="InterPro" id="IPR003593">
    <property type="entry name" value="AAA+_ATPase"/>
</dbReference>
<gene>
    <name evidence="3" type="ORF">BBOV_III007160</name>
</gene>
<dbReference type="InParanoid" id="A7ANZ3"/>
<dbReference type="PANTHER" id="PTHR23389">
    <property type="entry name" value="CHROMOSOME TRANSMISSION FIDELITY FACTOR 18"/>
    <property type="match status" value="1"/>
</dbReference>
<dbReference type="Proteomes" id="UP000002173">
    <property type="component" value="Chromosome 3"/>
</dbReference>
<comment type="caution">
    <text evidence="3">The sequence shown here is derived from an EMBL/GenBank/DDBJ whole genome shotgun (WGS) entry which is preliminary data.</text>
</comment>
<dbReference type="eggNOG" id="KOG1969">
    <property type="taxonomic scope" value="Eukaryota"/>
</dbReference>
<keyword evidence="4" id="KW-1185">Reference proteome</keyword>
<dbReference type="SMART" id="SM00382">
    <property type="entry name" value="AAA"/>
    <property type="match status" value="1"/>
</dbReference>
<dbReference type="SUPFAM" id="SSF52540">
    <property type="entry name" value="P-loop containing nucleoside triphosphate hydrolases"/>
    <property type="match status" value="1"/>
</dbReference>
<dbReference type="EMBL" id="AAXT01000001">
    <property type="protein sequence ID" value="EDO08277.1"/>
    <property type="molecule type" value="Genomic_DNA"/>
</dbReference>
<dbReference type="GO" id="GO:0005524">
    <property type="term" value="F:ATP binding"/>
    <property type="evidence" value="ECO:0007669"/>
    <property type="project" value="InterPro"/>
</dbReference>
<dbReference type="InterPro" id="IPR027417">
    <property type="entry name" value="P-loop_NTPase"/>
</dbReference>
<dbReference type="GO" id="GO:0016887">
    <property type="term" value="F:ATP hydrolysis activity"/>
    <property type="evidence" value="ECO:0007669"/>
    <property type="project" value="InterPro"/>
</dbReference>
<dbReference type="InterPro" id="IPR003959">
    <property type="entry name" value="ATPase_AAA_core"/>
</dbReference>
<dbReference type="AlphaFoldDB" id="A7ANZ3"/>
<evidence type="ECO:0000256" key="1">
    <source>
        <dbReference type="SAM" id="MobiDB-lite"/>
    </source>
</evidence>
<feature type="region of interest" description="Disordered" evidence="1">
    <location>
        <begin position="148"/>
        <end position="180"/>
    </location>
</feature>
<evidence type="ECO:0000259" key="2">
    <source>
        <dbReference type="SMART" id="SM00382"/>
    </source>
</evidence>